<accession>C5K6A4</accession>
<proteinExistence type="predicted"/>
<evidence type="ECO:0000313" key="3">
    <source>
        <dbReference type="Proteomes" id="UP000007800"/>
    </source>
</evidence>
<keyword evidence="1" id="KW-0472">Membrane</keyword>
<dbReference type="Proteomes" id="UP000007800">
    <property type="component" value="Unassembled WGS sequence"/>
</dbReference>
<organism evidence="3">
    <name type="scientific">Perkinsus marinus (strain ATCC 50983 / TXsc)</name>
    <dbReference type="NCBI Taxonomy" id="423536"/>
    <lineage>
        <taxon>Eukaryota</taxon>
        <taxon>Sar</taxon>
        <taxon>Alveolata</taxon>
        <taxon>Perkinsozoa</taxon>
        <taxon>Perkinsea</taxon>
        <taxon>Perkinsida</taxon>
        <taxon>Perkinsidae</taxon>
        <taxon>Perkinsus</taxon>
    </lineage>
</organism>
<reference evidence="2 3" key="1">
    <citation type="submission" date="2008-07" db="EMBL/GenBank/DDBJ databases">
        <authorList>
            <person name="El-Sayed N."/>
            <person name="Caler E."/>
            <person name="Inman J."/>
            <person name="Amedeo P."/>
            <person name="Hass B."/>
            <person name="Wortman J."/>
        </authorList>
    </citation>
    <scope>NUCLEOTIDE SEQUENCE [LARGE SCALE GENOMIC DNA]</scope>
    <source>
        <strain evidence="3">ATCC 50983 / TXsc</strain>
    </source>
</reference>
<dbReference type="InParanoid" id="C5K6A4"/>
<dbReference type="EMBL" id="GG670888">
    <property type="protein sequence ID" value="EER19824.1"/>
    <property type="molecule type" value="Genomic_DNA"/>
</dbReference>
<keyword evidence="1" id="KW-1133">Transmembrane helix</keyword>
<gene>
    <name evidence="2" type="ORF">Pmar_PMAR006716</name>
</gene>
<sequence>MVLTRSGKNSDTMVVCTDYPIPVSSIAKVRDYASRKVRERRYEKLIVSGLGLVLDTLLTMLWNAWTTVQKLAEAHRARDR</sequence>
<name>C5K6A4_PERM5</name>
<dbReference type="AlphaFoldDB" id="C5K6A4"/>
<keyword evidence="1" id="KW-0812">Transmembrane</keyword>
<keyword evidence="3" id="KW-1185">Reference proteome</keyword>
<feature type="transmembrane region" description="Helical" evidence="1">
    <location>
        <begin position="45"/>
        <end position="65"/>
    </location>
</feature>
<evidence type="ECO:0000256" key="1">
    <source>
        <dbReference type="SAM" id="Phobius"/>
    </source>
</evidence>
<dbReference type="RefSeq" id="XP_002788028.1">
    <property type="nucleotide sequence ID" value="XM_002787982.1"/>
</dbReference>
<evidence type="ECO:0000313" key="2">
    <source>
        <dbReference type="EMBL" id="EER19824.1"/>
    </source>
</evidence>
<protein>
    <submittedName>
        <fullName evidence="2">Uncharacterized protein</fullName>
    </submittedName>
</protein>
<dbReference type="GeneID" id="9058336"/>